<reference evidence="3" key="1">
    <citation type="journal article" date="2021" name="Environ. Microbiol.">
        <title>Genomic characterization of three novel Desulfobacterota classes expand the metabolic and phylogenetic diversity of the phylum.</title>
        <authorList>
            <person name="Murphy C.L."/>
            <person name="Biggerstaff J."/>
            <person name="Eichhorn A."/>
            <person name="Ewing E."/>
            <person name="Shahan R."/>
            <person name="Soriano D."/>
            <person name="Stewart S."/>
            <person name="VanMol K."/>
            <person name="Walker R."/>
            <person name="Walters P."/>
            <person name="Elshahed M.S."/>
            <person name="Youssef N.H."/>
        </authorList>
    </citation>
    <scope>NUCLEOTIDE SEQUENCE</scope>
    <source>
        <strain evidence="3">Zod_Metabat.24</strain>
    </source>
</reference>
<reference evidence="3" key="2">
    <citation type="submission" date="2021-01" db="EMBL/GenBank/DDBJ databases">
        <authorList>
            <person name="Hahn C.R."/>
            <person name="Youssef N.H."/>
            <person name="Elshahed M."/>
        </authorList>
    </citation>
    <scope>NUCLEOTIDE SEQUENCE</scope>
    <source>
        <strain evidence="3">Zod_Metabat.24</strain>
    </source>
</reference>
<dbReference type="PANTHER" id="PTHR34404">
    <property type="entry name" value="REGULATORY PROTEIN, FMDB FAMILY"/>
    <property type="match status" value="1"/>
</dbReference>
<dbReference type="AlphaFoldDB" id="A0A9D8KCS2"/>
<organism evidence="3 4">
    <name type="scientific">Candidatus Zymogenus saltonus</name>
    <dbReference type="NCBI Taxonomy" id="2844893"/>
    <lineage>
        <taxon>Bacteria</taxon>
        <taxon>Deltaproteobacteria</taxon>
        <taxon>Candidatus Zymogenia</taxon>
        <taxon>Candidatus Zymogeniales</taxon>
        <taxon>Candidatus Zymogenaceae</taxon>
        <taxon>Candidatus Zymogenus</taxon>
    </lineage>
</organism>
<evidence type="ECO:0000256" key="1">
    <source>
        <dbReference type="SAM" id="MobiDB-lite"/>
    </source>
</evidence>
<sequence>MPIYEYTCDTCGEITEALQKVSDPPLEKCEKCGGKLTKLISNSTFILKGTGWYATDYGGKKNGGGDKDKFNMKGDNGNDKAPKADTSKEIKAEKMPEKPKENKGEKSEKGADAS</sequence>
<evidence type="ECO:0000313" key="4">
    <source>
        <dbReference type="Proteomes" id="UP000809273"/>
    </source>
</evidence>
<dbReference type="Pfam" id="PF09723">
    <property type="entry name" value="Zn_ribbon_8"/>
    <property type="match status" value="1"/>
</dbReference>
<name>A0A9D8KCS2_9DELT</name>
<dbReference type="Proteomes" id="UP000809273">
    <property type="component" value="Unassembled WGS sequence"/>
</dbReference>
<evidence type="ECO:0000313" key="3">
    <source>
        <dbReference type="EMBL" id="MBN1572168.1"/>
    </source>
</evidence>
<dbReference type="SMART" id="SM00834">
    <property type="entry name" value="CxxC_CXXC_SSSS"/>
    <property type="match status" value="1"/>
</dbReference>
<comment type="caution">
    <text evidence="3">The sequence shown here is derived from an EMBL/GenBank/DDBJ whole genome shotgun (WGS) entry which is preliminary data.</text>
</comment>
<dbReference type="EMBL" id="JAFGIX010000015">
    <property type="protein sequence ID" value="MBN1572168.1"/>
    <property type="molecule type" value="Genomic_DNA"/>
</dbReference>
<feature type="region of interest" description="Disordered" evidence="1">
    <location>
        <begin position="57"/>
        <end position="114"/>
    </location>
</feature>
<dbReference type="InterPro" id="IPR013429">
    <property type="entry name" value="Regulatory_FmdB_Zinc_ribbon"/>
</dbReference>
<proteinExistence type="predicted"/>
<accession>A0A9D8KCS2</accession>
<evidence type="ECO:0000259" key="2">
    <source>
        <dbReference type="SMART" id="SM00834"/>
    </source>
</evidence>
<protein>
    <submittedName>
        <fullName evidence="3">Zinc ribbon domain-containing protein</fullName>
    </submittedName>
</protein>
<feature type="compositionally biased region" description="Basic and acidic residues" evidence="1">
    <location>
        <begin position="63"/>
        <end position="114"/>
    </location>
</feature>
<gene>
    <name evidence="3" type="ORF">JW984_03110</name>
</gene>
<dbReference type="NCBIfam" id="TIGR02605">
    <property type="entry name" value="CxxC_CxxC_SSSS"/>
    <property type="match status" value="1"/>
</dbReference>
<dbReference type="PANTHER" id="PTHR34404:SF2">
    <property type="entry name" value="CONSERVED SERINE RICH PROTEIN"/>
    <property type="match status" value="1"/>
</dbReference>
<feature type="domain" description="Putative regulatory protein FmdB zinc ribbon" evidence="2">
    <location>
        <begin position="1"/>
        <end position="41"/>
    </location>
</feature>